<dbReference type="Proteomes" id="UP001174934">
    <property type="component" value="Unassembled WGS sequence"/>
</dbReference>
<protein>
    <submittedName>
        <fullName evidence="1">Uncharacterized protein</fullName>
    </submittedName>
</protein>
<reference evidence="1" key="1">
    <citation type="submission" date="2023-06" db="EMBL/GenBank/DDBJ databases">
        <title>Genome-scale phylogeny and comparative genomics of the fungal order Sordariales.</title>
        <authorList>
            <consortium name="Lawrence Berkeley National Laboratory"/>
            <person name="Hensen N."/>
            <person name="Bonometti L."/>
            <person name="Westerberg I."/>
            <person name="Brannstrom I.O."/>
            <person name="Guillou S."/>
            <person name="Cros-Aarteil S."/>
            <person name="Calhoun S."/>
            <person name="Haridas S."/>
            <person name="Kuo A."/>
            <person name="Mondo S."/>
            <person name="Pangilinan J."/>
            <person name="Riley R."/>
            <person name="LaButti K."/>
            <person name="Andreopoulos B."/>
            <person name="Lipzen A."/>
            <person name="Chen C."/>
            <person name="Yanf M."/>
            <person name="Daum C."/>
            <person name="Ng V."/>
            <person name="Clum A."/>
            <person name="Steindorff A."/>
            <person name="Ohm R."/>
            <person name="Martin F."/>
            <person name="Silar P."/>
            <person name="Natvig D."/>
            <person name="Lalanne C."/>
            <person name="Gautier V."/>
            <person name="Ament-velasquez S.L."/>
            <person name="Kruys A."/>
            <person name="Hutchinson M.I."/>
            <person name="Powell A.J."/>
            <person name="Barry K."/>
            <person name="Miller A.N."/>
            <person name="Grigoriev I.V."/>
            <person name="Debuchy R."/>
            <person name="Gladieux P."/>
            <person name="Thoren M.H."/>
            <person name="Johannesson H."/>
        </authorList>
    </citation>
    <scope>NUCLEOTIDE SEQUENCE</scope>
    <source>
        <strain evidence="1">SMH3391-2</strain>
    </source>
</reference>
<dbReference type="EMBL" id="JAULSR010000009">
    <property type="protein sequence ID" value="KAK0612314.1"/>
    <property type="molecule type" value="Genomic_DNA"/>
</dbReference>
<accession>A0AA39U6W4</accession>
<sequence length="70" mass="8559">YDELLDEGGLPAYPIDLLEEVSADPEQYRNQLRPWQEYPDTGKLYWNDVFQKQLKRWRDFRAWQIDNRGL</sequence>
<organism evidence="1 2">
    <name type="scientific">Bombardia bombarda</name>
    <dbReference type="NCBI Taxonomy" id="252184"/>
    <lineage>
        <taxon>Eukaryota</taxon>
        <taxon>Fungi</taxon>
        <taxon>Dikarya</taxon>
        <taxon>Ascomycota</taxon>
        <taxon>Pezizomycotina</taxon>
        <taxon>Sordariomycetes</taxon>
        <taxon>Sordariomycetidae</taxon>
        <taxon>Sordariales</taxon>
        <taxon>Lasiosphaeriaceae</taxon>
        <taxon>Bombardia</taxon>
    </lineage>
</organism>
<feature type="non-terminal residue" evidence="1">
    <location>
        <position position="1"/>
    </location>
</feature>
<proteinExistence type="predicted"/>
<dbReference type="AlphaFoldDB" id="A0AA39U6W4"/>
<name>A0AA39U6W4_9PEZI</name>
<gene>
    <name evidence="1" type="ORF">B0T17DRAFT_499747</name>
</gene>
<keyword evidence="2" id="KW-1185">Reference proteome</keyword>
<comment type="caution">
    <text evidence="1">The sequence shown here is derived from an EMBL/GenBank/DDBJ whole genome shotgun (WGS) entry which is preliminary data.</text>
</comment>
<evidence type="ECO:0000313" key="1">
    <source>
        <dbReference type="EMBL" id="KAK0612314.1"/>
    </source>
</evidence>
<evidence type="ECO:0000313" key="2">
    <source>
        <dbReference type="Proteomes" id="UP001174934"/>
    </source>
</evidence>